<accession>A0ACB7YX14</accession>
<comment type="caution">
    <text evidence="1">The sequence shown here is derived from an EMBL/GenBank/DDBJ whole genome shotgun (WGS) entry which is preliminary data.</text>
</comment>
<keyword evidence="2" id="KW-1185">Reference proteome</keyword>
<proteinExistence type="predicted"/>
<evidence type="ECO:0000313" key="2">
    <source>
        <dbReference type="Proteomes" id="UP000828048"/>
    </source>
</evidence>
<dbReference type="Proteomes" id="UP000828048">
    <property type="component" value="Chromosome 3"/>
</dbReference>
<dbReference type="EMBL" id="CM037153">
    <property type="protein sequence ID" value="KAH7857818.1"/>
    <property type="molecule type" value="Genomic_DNA"/>
</dbReference>
<sequence length="109" mass="12182">MAQDFEMGVSNKAPEFLNMNPIWKQSFLEELERTVVLLAFGDVSKCLVEELLDISQCLKTASEVNAAILTGQSREKRRAWLPIHAANHNVALFQKSIMVSSSTMVEAEV</sequence>
<gene>
    <name evidence="1" type="ORF">Vadar_016809</name>
</gene>
<organism evidence="1 2">
    <name type="scientific">Vaccinium darrowii</name>
    <dbReference type="NCBI Taxonomy" id="229202"/>
    <lineage>
        <taxon>Eukaryota</taxon>
        <taxon>Viridiplantae</taxon>
        <taxon>Streptophyta</taxon>
        <taxon>Embryophyta</taxon>
        <taxon>Tracheophyta</taxon>
        <taxon>Spermatophyta</taxon>
        <taxon>Magnoliopsida</taxon>
        <taxon>eudicotyledons</taxon>
        <taxon>Gunneridae</taxon>
        <taxon>Pentapetalae</taxon>
        <taxon>asterids</taxon>
        <taxon>Ericales</taxon>
        <taxon>Ericaceae</taxon>
        <taxon>Vaccinioideae</taxon>
        <taxon>Vaccinieae</taxon>
        <taxon>Vaccinium</taxon>
    </lineage>
</organism>
<name>A0ACB7YX14_9ERIC</name>
<evidence type="ECO:0000313" key="1">
    <source>
        <dbReference type="EMBL" id="KAH7857818.1"/>
    </source>
</evidence>
<protein>
    <submittedName>
        <fullName evidence="1">Uncharacterized protein</fullName>
    </submittedName>
</protein>
<reference evidence="1 2" key="1">
    <citation type="journal article" date="2021" name="Hortic Res">
        <title>High-quality reference genome and annotation aids understanding of berry development for evergreen blueberry (Vaccinium darrowii).</title>
        <authorList>
            <person name="Yu J."/>
            <person name="Hulse-Kemp A.M."/>
            <person name="Babiker E."/>
            <person name="Staton M."/>
        </authorList>
    </citation>
    <scope>NUCLEOTIDE SEQUENCE [LARGE SCALE GENOMIC DNA]</scope>
    <source>
        <strain evidence="2">cv. NJ 8807/NJ 8810</strain>
        <tissue evidence="1">Young leaf</tissue>
    </source>
</reference>